<dbReference type="InterPro" id="IPR018152">
    <property type="entry name" value="SOD_Cu/Zn_BS"/>
</dbReference>
<protein>
    <recommendedName>
        <fullName evidence="2">Superoxide dismutase [Cu-Zn]</fullName>
        <ecNumber evidence="2">1.15.1.1</ecNumber>
    </recommendedName>
</protein>
<dbReference type="InterPro" id="IPR036423">
    <property type="entry name" value="SOD-like_Cu/Zn_dom_sf"/>
</dbReference>
<evidence type="ECO:0000256" key="1">
    <source>
        <dbReference type="ARBA" id="ARBA00010457"/>
    </source>
</evidence>
<evidence type="ECO:0000313" key="5">
    <source>
        <dbReference type="EMBL" id="GGA86344.1"/>
    </source>
</evidence>
<reference evidence="5" key="1">
    <citation type="journal article" date="2014" name="Int. J. Syst. Evol. Microbiol.">
        <title>Complete genome sequence of Corynebacterium casei LMG S-19264T (=DSM 44701T), isolated from a smear-ripened cheese.</title>
        <authorList>
            <consortium name="US DOE Joint Genome Institute (JGI-PGF)"/>
            <person name="Walter F."/>
            <person name="Albersmeier A."/>
            <person name="Kalinowski J."/>
            <person name="Ruckert C."/>
        </authorList>
    </citation>
    <scope>NUCLEOTIDE SEQUENCE</scope>
    <source>
        <strain evidence="5">CGMCC 1.15322</strain>
    </source>
</reference>
<keyword evidence="2" id="KW-0560">Oxidoreductase</keyword>
<dbReference type="InterPro" id="IPR024134">
    <property type="entry name" value="SOD_Cu/Zn_/chaperone"/>
</dbReference>
<dbReference type="GO" id="GO:0004784">
    <property type="term" value="F:superoxide dismutase activity"/>
    <property type="evidence" value="ECO:0007669"/>
    <property type="project" value="UniProtKB-EC"/>
</dbReference>
<comment type="function">
    <text evidence="2">Destroys radicals which are normally produced within the cells and which are toxic to biological systems.</text>
</comment>
<feature type="signal peptide" evidence="3">
    <location>
        <begin position="1"/>
        <end position="20"/>
    </location>
</feature>
<name>A0A916S6B0_9BURK</name>
<reference evidence="5" key="2">
    <citation type="submission" date="2020-09" db="EMBL/GenBank/DDBJ databases">
        <authorList>
            <person name="Sun Q."/>
            <person name="Zhou Y."/>
        </authorList>
    </citation>
    <scope>NUCLEOTIDE SEQUENCE</scope>
    <source>
        <strain evidence="5">CGMCC 1.15322</strain>
    </source>
</reference>
<comment type="cofactor">
    <cofactor evidence="2">
        <name>Zn(2+)</name>
        <dbReference type="ChEBI" id="CHEBI:29105"/>
    </cofactor>
    <text evidence="2">Binds 1 zinc ion per subunit.</text>
</comment>
<dbReference type="Gene3D" id="2.60.40.200">
    <property type="entry name" value="Superoxide dismutase, copper/zinc binding domain"/>
    <property type="match status" value="1"/>
</dbReference>
<dbReference type="InterPro" id="IPR001424">
    <property type="entry name" value="SOD_Cu_Zn_dom"/>
</dbReference>
<feature type="domain" description="Superoxide dismutase copper/zinc binding" evidence="4">
    <location>
        <begin position="39"/>
        <end position="168"/>
    </location>
</feature>
<comment type="cofactor">
    <cofactor evidence="2">
        <name>Cu cation</name>
        <dbReference type="ChEBI" id="CHEBI:23378"/>
    </cofactor>
    <text evidence="2">Binds 1 copper ion per subunit.</text>
</comment>
<dbReference type="Pfam" id="PF00080">
    <property type="entry name" value="Sod_Cu"/>
    <property type="match status" value="1"/>
</dbReference>
<dbReference type="PRINTS" id="PR00068">
    <property type="entry name" value="CUZNDISMTASE"/>
</dbReference>
<evidence type="ECO:0000313" key="6">
    <source>
        <dbReference type="Proteomes" id="UP000620596"/>
    </source>
</evidence>
<dbReference type="PANTHER" id="PTHR10003">
    <property type="entry name" value="SUPEROXIDE DISMUTASE CU-ZN -RELATED"/>
    <property type="match status" value="1"/>
</dbReference>
<dbReference type="RefSeq" id="WP_188705987.1">
    <property type="nucleotide sequence ID" value="NZ_BMIG01000001.1"/>
</dbReference>
<dbReference type="EMBL" id="BMIG01000001">
    <property type="protein sequence ID" value="GGA86344.1"/>
    <property type="molecule type" value="Genomic_DNA"/>
</dbReference>
<dbReference type="EC" id="1.15.1.1" evidence="2"/>
<dbReference type="PROSITE" id="PS00332">
    <property type="entry name" value="SOD_CU_ZN_2"/>
    <property type="match status" value="1"/>
</dbReference>
<dbReference type="PROSITE" id="PS00087">
    <property type="entry name" value="SOD_CU_ZN_1"/>
    <property type="match status" value="1"/>
</dbReference>
<comment type="catalytic activity">
    <reaction evidence="2">
        <text>2 superoxide + 2 H(+) = H2O2 + O2</text>
        <dbReference type="Rhea" id="RHEA:20696"/>
        <dbReference type="ChEBI" id="CHEBI:15378"/>
        <dbReference type="ChEBI" id="CHEBI:15379"/>
        <dbReference type="ChEBI" id="CHEBI:16240"/>
        <dbReference type="ChEBI" id="CHEBI:18421"/>
        <dbReference type="EC" id="1.15.1.1"/>
    </reaction>
</comment>
<gene>
    <name evidence="5" type="primary">sodC2</name>
    <name evidence="5" type="ORF">GCM10011496_03670</name>
</gene>
<dbReference type="PROSITE" id="PS51257">
    <property type="entry name" value="PROKAR_LIPOPROTEIN"/>
    <property type="match status" value="1"/>
</dbReference>
<evidence type="ECO:0000256" key="2">
    <source>
        <dbReference type="RuleBase" id="RU000393"/>
    </source>
</evidence>
<comment type="caution">
    <text evidence="5">The sequence shown here is derived from an EMBL/GenBank/DDBJ whole genome shotgun (WGS) entry which is preliminary data.</text>
</comment>
<accession>A0A916S6B0</accession>
<dbReference type="CDD" id="cd00305">
    <property type="entry name" value="Cu-Zn_Superoxide_Dismutase"/>
    <property type="match status" value="1"/>
</dbReference>
<proteinExistence type="inferred from homology"/>
<dbReference type="SUPFAM" id="SSF49329">
    <property type="entry name" value="Cu,Zn superoxide dismutase-like"/>
    <property type="match status" value="1"/>
</dbReference>
<evidence type="ECO:0000256" key="3">
    <source>
        <dbReference type="SAM" id="SignalP"/>
    </source>
</evidence>
<organism evidence="5 6">
    <name type="scientific">Polaromonas eurypsychrophila</name>
    <dbReference type="NCBI Taxonomy" id="1614635"/>
    <lineage>
        <taxon>Bacteria</taxon>
        <taxon>Pseudomonadati</taxon>
        <taxon>Pseudomonadota</taxon>
        <taxon>Betaproteobacteria</taxon>
        <taxon>Burkholderiales</taxon>
        <taxon>Comamonadaceae</taxon>
        <taxon>Polaromonas</taxon>
    </lineage>
</organism>
<comment type="similarity">
    <text evidence="1 2">Belongs to the Cu-Zn superoxide dismutase family.</text>
</comment>
<dbReference type="AlphaFoldDB" id="A0A916S6B0"/>
<sequence>MKNHLILIAIATLLSACASAPSGPRAGAQLQSTIGNSTSGSASFVQAGGKVLVSGEVRGLKPNAEHGFHVHEKGDCSSGDGMSTGGHFNPGGAPHGNHGLGIHHAGDLPSLKADSSGVARFSFESSTITVGSGANDIVGKGLIVHRDPDDYKTQPTGNAGPRLACAVISRS</sequence>
<keyword evidence="2" id="KW-0862">Zinc</keyword>
<keyword evidence="6" id="KW-1185">Reference proteome</keyword>
<dbReference type="GO" id="GO:0005507">
    <property type="term" value="F:copper ion binding"/>
    <property type="evidence" value="ECO:0007669"/>
    <property type="project" value="InterPro"/>
</dbReference>
<keyword evidence="2" id="KW-0479">Metal-binding</keyword>
<dbReference type="Proteomes" id="UP000620596">
    <property type="component" value="Unassembled WGS sequence"/>
</dbReference>
<keyword evidence="3" id="KW-0732">Signal</keyword>
<feature type="chain" id="PRO_5036826837" description="Superoxide dismutase [Cu-Zn]" evidence="3">
    <location>
        <begin position="21"/>
        <end position="171"/>
    </location>
</feature>
<keyword evidence="2" id="KW-0186">Copper</keyword>
<evidence type="ECO:0000259" key="4">
    <source>
        <dbReference type="Pfam" id="PF00080"/>
    </source>
</evidence>